<dbReference type="EMBL" id="FCOE02000011">
    <property type="protein sequence ID" value="SAK70409.1"/>
    <property type="molecule type" value="Genomic_DNA"/>
</dbReference>
<dbReference type="InterPro" id="IPR005119">
    <property type="entry name" value="LysR_subst-bd"/>
</dbReference>
<accession>A0A158BK17</accession>
<dbReference type="Proteomes" id="UP000054911">
    <property type="component" value="Unassembled WGS sequence"/>
</dbReference>
<dbReference type="InterPro" id="IPR036390">
    <property type="entry name" value="WH_DNA-bd_sf"/>
</dbReference>
<dbReference type="GO" id="GO:0003677">
    <property type="term" value="F:DNA binding"/>
    <property type="evidence" value="ECO:0007669"/>
    <property type="project" value="UniProtKB-KW"/>
</dbReference>
<evidence type="ECO:0000313" key="7">
    <source>
        <dbReference type="Proteomes" id="UP000054911"/>
    </source>
</evidence>
<keyword evidence="7" id="KW-1185">Reference proteome</keyword>
<dbReference type="InterPro" id="IPR000847">
    <property type="entry name" value="LysR_HTH_N"/>
</dbReference>
<protein>
    <submittedName>
        <fullName evidence="6">LysR family transcriptional regulator</fullName>
    </submittedName>
</protein>
<proteinExistence type="inferred from homology"/>
<dbReference type="FunFam" id="1.10.10.10:FF:000001">
    <property type="entry name" value="LysR family transcriptional regulator"/>
    <property type="match status" value="1"/>
</dbReference>
<evidence type="ECO:0000256" key="3">
    <source>
        <dbReference type="ARBA" id="ARBA00023125"/>
    </source>
</evidence>
<dbReference type="PRINTS" id="PR00039">
    <property type="entry name" value="HTHLYSR"/>
</dbReference>
<dbReference type="Gene3D" id="1.10.10.10">
    <property type="entry name" value="Winged helix-like DNA-binding domain superfamily/Winged helix DNA-binding domain"/>
    <property type="match status" value="1"/>
</dbReference>
<dbReference type="Pfam" id="PF03466">
    <property type="entry name" value="LysR_substrate"/>
    <property type="match status" value="1"/>
</dbReference>
<feature type="domain" description="HTH lysR-type" evidence="5">
    <location>
        <begin position="45"/>
        <end position="102"/>
    </location>
</feature>
<reference evidence="6" key="1">
    <citation type="submission" date="2016-01" db="EMBL/GenBank/DDBJ databases">
        <authorList>
            <person name="Peeters C."/>
        </authorList>
    </citation>
    <scope>NUCLEOTIDE SEQUENCE [LARGE SCALE GENOMIC DNA]</scope>
    <source>
        <strain evidence="6">LMG 29323</strain>
    </source>
</reference>
<dbReference type="AlphaFoldDB" id="A0A158BK17"/>
<organism evidence="6 7">
    <name type="scientific">Caballeronia pedi</name>
    <dbReference type="NCBI Taxonomy" id="1777141"/>
    <lineage>
        <taxon>Bacteria</taxon>
        <taxon>Pseudomonadati</taxon>
        <taxon>Pseudomonadota</taxon>
        <taxon>Betaproteobacteria</taxon>
        <taxon>Burkholderiales</taxon>
        <taxon>Burkholderiaceae</taxon>
        <taxon>Caballeronia</taxon>
    </lineage>
</organism>
<keyword evidence="3" id="KW-0238">DNA-binding</keyword>
<gene>
    <name evidence="6" type="ORF">AWB80_03663</name>
</gene>
<dbReference type="Pfam" id="PF00126">
    <property type="entry name" value="HTH_1"/>
    <property type="match status" value="1"/>
</dbReference>
<keyword evidence="4" id="KW-0804">Transcription</keyword>
<evidence type="ECO:0000259" key="5">
    <source>
        <dbReference type="PROSITE" id="PS50931"/>
    </source>
</evidence>
<dbReference type="PANTHER" id="PTHR30579">
    <property type="entry name" value="TRANSCRIPTIONAL REGULATOR"/>
    <property type="match status" value="1"/>
</dbReference>
<dbReference type="InterPro" id="IPR050176">
    <property type="entry name" value="LTTR"/>
</dbReference>
<dbReference type="STRING" id="1777141.AWB80_03663"/>
<evidence type="ECO:0000313" key="6">
    <source>
        <dbReference type="EMBL" id="SAK70409.1"/>
    </source>
</evidence>
<sequence length="329" mass="35892">MEVIESRLKPVSAAHCEILVTWQVIGKTANHIDCHRLFRSQWRMLNPVWLHTFATVAASHSFTDAGRQLGLRQSSVSEHIRRLEESVGRRLFVRDTHSLALTADGEAMLVHARVILEAMAHAQSQFSSPRLRGRVRLGSSDDIALGPLPSVLAAFRDTHPDVELEITIGMTGRLYQMVDAGELDLAVGKRRLGDARGMRLFSGRLEWLAKPGTIVDTSGPLPLILVSEPSVTRGVVLDSLAMSGASWQMVCTSSSHAGCIAAARGGLGLTVRSHFLAARGLAPPVNRAELPELPEVEFIAFGAKHLSRPAETLLQLLENSDLRGEWDGE</sequence>
<dbReference type="InterPro" id="IPR036388">
    <property type="entry name" value="WH-like_DNA-bd_sf"/>
</dbReference>
<name>A0A158BK17_9BURK</name>
<dbReference type="SUPFAM" id="SSF53850">
    <property type="entry name" value="Periplasmic binding protein-like II"/>
    <property type="match status" value="1"/>
</dbReference>
<comment type="similarity">
    <text evidence="1">Belongs to the LysR transcriptional regulatory family.</text>
</comment>
<dbReference type="PROSITE" id="PS50931">
    <property type="entry name" value="HTH_LYSR"/>
    <property type="match status" value="1"/>
</dbReference>
<dbReference type="PANTHER" id="PTHR30579:SF7">
    <property type="entry name" value="HTH-TYPE TRANSCRIPTIONAL REGULATOR LRHA-RELATED"/>
    <property type="match status" value="1"/>
</dbReference>
<dbReference type="GO" id="GO:0003700">
    <property type="term" value="F:DNA-binding transcription factor activity"/>
    <property type="evidence" value="ECO:0007669"/>
    <property type="project" value="InterPro"/>
</dbReference>
<keyword evidence="2" id="KW-0805">Transcription regulation</keyword>
<evidence type="ECO:0000256" key="4">
    <source>
        <dbReference type="ARBA" id="ARBA00023163"/>
    </source>
</evidence>
<evidence type="ECO:0000256" key="2">
    <source>
        <dbReference type="ARBA" id="ARBA00023015"/>
    </source>
</evidence>
<evidence type="ECO:0000256" key="1">
    <source>
        <dbReference type="ARBA" id="ARBA00009437"/>
    </source>
</evidence>
<comment type="caution">
    <text evidence="6">The sequence shown here is derived from an EMBL/GenBank/DDBJ whole genome shotgun (WGS) entry which is preliminary data.</text>
</comment>
<dbReference type="Gene3D" id="3.40.190.10">
    <property type="entry name" value="Periplasmic binding protein-like II"/>
    <property type="match status" value="2"/>
</dbReference>
<dbReference type="SUPFAM" id="SSF46785">
    <property type="entry name" value="Winged helix' DNA-binding domain"/>
    <property type="match status" value="1"/>
</dbReference>